<feature type="transmembrane region" description="Helical" evidence="6">
    <location>
        <begin position="6"/>
        <end position="23"/>
    </location>
</feature>
<evidence type="ECO:0000256" key="5">
    <source>
        <dbReference type="ARBA" id="ARBA00023136"/>
    </source>
</evidence>
<feature type="transmembrane region" description="Helical" evidence="6">
    <location>
        <begin position="225"/>
        <end position="248"/>
    </location>
</feature>
<evidence type="ECO:0008006" key="9">
    <source>
        <dbReference type="Google" id="ProtNLM"/>
    </source>
</evidence>
<feature type="transmembrane region" description="Helical" evidence="6">
    <location>
        <begin position="44"/>
        <end position="62"/>
    </location>
</feature>
<reference evidence="7" key="1">
    <citation type="submission" date="2023-05" db="EMBL/GenBank/DDBJ databases">
        <title>Nepenthes gracilis genome sequencing.</title>
        <authorList>
            <person name="Fukushima K."/>
        </authorList>
    </citation>
    <scope>NUCLEOTIDE SEQUENCE</scope>
    <source>
        <strain evidence="7">SING2019-196</strain>
    </source>
</reference>
<evidence type="ECO:0000256" key="4">
    <source>
        <dbReference type="ARBA" id="ARBA00022989"/>
    </source>
</evidence>
<proteinExistence type="inferred from homology"/>
<comment type="caution">
    <text evidence="7">The sequence shown here is derived from an EMBL/GenBank/DDBJ whole genome shotgun (WGS) entry which is preliminary data.</text>
</comment>
<feature type="transmembrane region" description="Helical" evidence="6">
    <location>
        <begin position="111"/>
        <end position="128"/>
    </location>
</feature>
<dbReference type="Proteomes" id="UP001279734">
    <property type="component" value="Unassembled WGS sequence"/>
</dbReference>
<protein>
    <recommendedName>
        <fullName evidence="9">Transmembrane protein 45B</fullName>
    </recommendedName>
</protein>
<dbReference type="GO" id="GO:0016020">
    <property type="term" value="C:membrane"/>
    <property type="evidence" value="ECO:0007669"/>
    <property type="project" value="UniProtKB-SubCell"/>
</dbReference>
<evidence type="ECO:0000256" key="2">
    <source>
        <dbReference type="ARBA" id="ARBA00006948"/>
    </source>
</evidence>
<keyword evidence="4 6" id="KW-1133">Transmembrane helix</keyword>
<comment type="similarity">
    <text evidence="2">Belongs to the TMEM45 family.</text>
</comment>
<keyword evidence="5 6" id="KW-0472">Membrane</keyword>
<evidence type="ECO:0000313" key="7">
    <source>
        <dbReference type="EMBL" id="GMH07917.1"/>
    </source>
</evidence>
<dbReference type="Pfam" id="PF04819">
    <property type="entry name" value="DUF716"/>
    <property type="match status" value="1"/>
</dbReference>
<dbReference type="InterPro" id="IPR006904">
    <property type="entry name" value="DUF716"/>
</dbReference>
<dbReference type="PANTHER" id="PTHR46285">
    <property type="entry name" value="PROTEINASE INHIBITOR I4, SERPIN (DUF716)-RELATED"/>
    <property type="match status" value="1"/>
</dbReference>
<organism evidence="7 8">
    <name type="scientific">Nepenthes gracilis</name>
    <name type="common">Slender pitcher plant</name>
    <dbReference type="NCBI Taxonomy" id="150966"/>
    <lineage>
        <taxon>Eukaryota</taxon>
        <taxon>Viridiplantae</taxon>
        <taxon>Streptophyta</taxon>
        <taxon>Embryophyta</taxon>
        <taxon>Tracheophyta</taxon>
        <taxon>Spermatophyta</taxon>
        <taxon>Magnoliopsida</taxon>
        <taxon>eudicotyledons</taxon>
        <taxon>Gunneridae</taxon>
        <taxon>Pentapetalae</taxon>
        <taxon>Caryophyllales</taxon>
        <taxon>Nepenthaceae</taxon>
        <taxon>Nepenthes</taxon>
    </lineage>
</organism>
<dbReference type="EMBL" id="BSYO01000007">
    <property type="protein sequence ID" value="GMH07917.1"/>
    <property type="molecule type" value="Genomic_DNA"/>
</dbReference>
<feature type="transmembrane region" description="Helical" evidence="6">
    <location>
        <begin position="171"/>
        <end position="192"/>
    </location>
</feature>
<feature type="transmembrane region" description="Helical" evidence="6">
    <location>
        <begin position="140"/>
        <end position="159"/>
    </location>
</feature>
<keyword evidence="3 6" id="KW-0812">Transmembrane</keyword>
<evidence type="ECO:0000256" key="6">
    <source>
        <dbReference type="SAM" id="Phobius"/>
    </source>
</evidence>
<evidence type="ECO:0000256" key="3">
    <source>
        <dbReference type="ARBA" id="ARBA00022692"/>
    </source>
</evidence>
<sequence>MGGLAGHVALGLFFLLIGLWHLHNHSTHRHSGLPWFPTSFLRHLELYLIMLGCSVFAFSEVRHPPFDHNGSFLSARLHNLEHASMAAAFYTYALFALVLDKTRPRAHEDLVFLPAAVAFAQELLLFHFHSTDHAGVEGRYHYLLQLVIIVSLTTTLMGVGSVGRQSFFVSYVRSLSIVFQGLWLVVMGVMLWTPEFFPRGCFVREENGRDVVRCQDQGSLDRAKALVNIGFGWLLIGVVVLGVCFHLVADRVHGGGKEGISDDRQGFLQLHVEKGFRPVDTVEE</sequence>
<evidence type="ECO:0000256" key="1">
    <source>
        <dbReference type="ARBA" id="ARBA00004141"/>
    </source>
</evidence>
<keyword evidence="8" id="KW-1185">Reference proteome</keyword>
<accession>A0AAD3XKF9</accession>
<evidence type="ECO:0000313" key="8">
    <source>
        <dbReference type="Proteomes" id="UP001279734"/>
    </source>
</evidence>
<name>A0AAD3XKF9_NEPGR</name>
<dbReference type="PANTHER" id="PTHR46285:SF3">
    <property type="entry name" value="PROTEINASE INHIBITOR I4, SERPIN (DUF716)"/>
    <property type="match status" value="1"/>
</dbReference>
<comment type="subcellular location">
    <subcellularLocation>
        <location evidence="1">Membrane</location>
        <topology evidence="1">Multi-pass membrane protein</topology>
    </subcellularLocation>
</comment>
<feature type="transmembrane region" description="Helical" evidence="6">
    <location>
        <begin position="82"/>
        <end position="99"/>
    </location>
</feature>
<gene>
    <name evidence="7" type="ORF">Nepgr_009757</name>
</gene>
<dbReference type="AlphaFoldDB" id="A0AAD3XKF9"/>